<dbReference type="InterPro" id="IPR032675">
    <property type="entry name" value="LRR_dom_sf"/>
</dbReference>
<dbReference type="SMART" id="SM00256">
    <property type="entry name" value="FBOX"/>
    <property type="match status" value="1"/>
</dbReference>
<dbReference type="Pfam" id="PF12937">
    <property type="entry name" value="F-box-like"/>
    <property type="match status" value="1"/>
</dbReference>
<accession>A0AAE1I2Y8</accession>
<evidence type="ECO:0000313" key="2">
    <source>
        <dbReference type="EMBL" id="KAK3932068.1"/>
    </source>
</evidence>
<organism evidence="2 3">
    <name type="scientific">Frankliniella fusca</name>
    <dbReference type="NCBI Taxonomy" id="407009"/>
    <lineage>
        <taxon>Eukaryota</taxon>
        <taxon>Metazoa</taxon>
        <taxon>Ecdysozoa</taxon>
        <taxon>Arthropoda</taxon>
        <taxon>Hexapoda</taxon>
        <taxon>Insecta</taxon>
        <taxon>Pterygota</taxon>
        <taxon>Neoptera</taxon>
        <taxon>Paraneoptera</taxon>
        <taxon>Thysanoptera</taxon>
        <taxon>Terebrantia</taxon>
        <taxon>Thripoidea</taxon>
        <taxon>Thripidae</taxon>
        <taxon>Frankliniella</taxon>
    </lineage>
</organism>
<dbReference type="PROSITE" id="PS50181">
    <property type="entry name" value="FBOX"/>
    <property type="match status" value="1"/>
</dbReference>
<dbReference type="Gene3D" id="3.80.10.10">
    <property type="entry name" value="Ribonuclease Inhibitor"/>
    <property type="match status" value="1"/>
</dbReference>
<dbReference type="EMBL" id="JAHWGI010001434">
    <property type="protein sequence ID" value="KAK3932068.1"/>
    <property type="molecule type" value="Genomic_DNA"/>
</dbReference>
<name>A0AAE1I2Y8_9NEOP</name>
<dbReference type="Proteomes" id="UP001219518">
    <property type="component" value="Unassembled WGS sequence"/>
</dbReference>
<keyword evidence="3" id="KW-1185">Reference proteome</keyword>
<feature type="domain" description="F-box" evidence="1">
    <location>
        <begin position="20"/>
        <end position="67"/>
    </location>
</feature>
<protein>
    <submittedName>
        <fullName evidence="2">F-box/LRR-repeat protein 12</fullName>
    </submittedName>
</protein>
<reference evidence="2" key="1">
    <citation type="submission" date="2021-07" db="EMBL/GenBank/DDBJ databases">
        <authorList>
            <person name="Catto M.A."/>
            <person name="Jacobson A."/>
            <person name="Kennedy G."/>
            <person name="Labadie P."/>
            <person name="Hunt B.G."/>
            <person name="Srinivasan R."/>
        </authorList>
    </citation>
    <scope>NUCLEOTIDE SEQUENCE</scope>
    <source>
        <strain evidence="2">PL_HMW_Pooled</strain>
        <tissue evidence="2">Head</tissue>
    </source>
</reference>
<dbReference type="InterPro" id="IPR036047">
    <property type="entry name" value="F-box-like_dom_sf"/>
</dbReference>
<dbReference type="SUPFAM" id="SSF81383">
    <property type="entry name" value="F-box domain"/>
    <property type="match status" value="1"/>
</dbReference>
<dbReference type="Gene3D" id="1.20.1280.50">
    <property type="match status" value="1"/>
</dbReference>
<evidence type="ECO:0000259" key="1">
    <source>
        <dbReference type="PROSITE" id="PS50181"/>
    </source>
</evidence>
<dbReference type="PANTHER" id="PTHR31639:SF256">
    <property type="entry name" value="OS07G0242900 PROTEIN"/>
    <property type="match status" value="1"/>
</dbReference>
<dbReference type="InterPro" id="IPR001810">
    <property type="entry name" value="F-box_dom"/>
</dbReference>
<proteinExistence type="predicted"/>
<dbReference type="AlphaFoldDB" id="A0AAE1I2Y8"/>
<evidence type="ECO:0000313" key="3">
    <source>
        <dbReference type="Proteomes" id="UP001219518"/>
    </source>
</evidence>
<dbReference type="SUPFAM" id="SSF52047">
    <property type="entry name" value="RNI-like"/>
    <property type="match status" value="1"/>
</dbReference>
<dbReference type="PANTHER" id="PTHR31639">
    <property type="entry name" value="F-BOX PROTEIN-LIKE"/>
    <property type="match status" value="1"/>
</dbReference>
<reference evidence="2" key="2">
    <citation type="journal article" date="2023" name="BMC Genomics">
        <title>Pest status, molecular evolution, and epigenetic factors derived from the genome assembly of Frankliniella fusca, a thysanopteran phytovirus vector.</title>
        <authorList>
            <person name="Catto M.A."/>
            <person name="Labadie P.E."/>
            <person name="Jacobson A.L."/>
            <person name="Kennedy G.G."/>
            <person name="Srinivasan R."/>
            <person name="Hunt B.G."/>
        </authorList>
    </citation>
    <scope>NUCLEOTIDE SEQUENCE</scope>
    <source>
        <strain evidence="2">PL_HMW_Pooled</strain>
    </source>
</reference>
<sequence length="426" mass="48089">MTDLCSETEVVEEEGTDSEKAAIHALPTELLVLIFSWLSVEDLALNVSKVCQRWKDTLCFRTLWCDKELIYGNSQEDLFIYVLSVAPALKKLSLNPLFCGNPAAVVSAICKGPKDIKKVHYNLSLFPAGIASRILGHYKKYVCELHLEGYANKQSSIYRNLDSVLGQMSQLRSLKLSGYFDTKWDKKVLERGCLNLQHLDVSLIQDESDSYMPFLDNVKSHLITLKLPQFKSNVGVLELVSCCTELKEITLCLNDLLCISTLQSLESLHVRWSDGVLKSKMNRFVRDCPVFGNLKELTLYYIPGVLATAIAKQCHKLETLNLHGITSCSTVIKSVPSLQKLYIDRLNLRMRHIQKIPHYIPNLKYLNVSGSLLNQGIPPKIVSQLKRELPGLVLVSEPFVRYSKRGNKFYFTKCNDSSTDCSSDEA</sequence>
<gene>
    <name evidence="2" type="ORF">KUF71_011396</name>
</gene>
<comment type="caution">
    <text evidence="2">The sequence shown here is derived from an EMBL/GenBank/DDBJ whole genome shotgun (WGS) entry which is preliminary data.</text>
</comment>